<evidence type="ECO:0000259" key="1">
    <source>
        <dbReference type="Pfam" id="PF18120"/>
    </source>
</evidence>
<proteinExistence type="predicted"/>
<evidence type="ECO:0000313" key="3">
    <source>
        <dbReference type="Proteomes" id="UP000787472"/>
    </source>
</evidence>
<dbReference type="Gene3D" id="2.60.220.20">
    <property type="entry name" value="putative beta-Galactosidase from caulobacter crescentus"/>
    <property type="match status" value="1"/>
</dbReference>
<organism evidence="2 3">
    <name type="scientific">Pseudomaricurvus hydrocarbonicus</name>
    <dbReference type="NCBI Taxonomy" id="1470433"/>
    <lineage>
        <taxon>Bacteria</taxon>
        <taxon>Pseudomonadati</taxon>
        <taxon>Pseudomonadota</taxon>
        <taxon>Gammaproteobacteria</taxon>
        <taxon>Cellvibrionales</taxon>
        <taxon>Cellvibrionaceae</taxon>
        <taxon>Pseudomaricurvus</taxon>
    </lineage>
</organism>
<comment type="caution">
    <text evidence="2">The sequence shown here is derived from an EMBL/GenBank/DDBJ whole genome shotgun (WGS) entry which is preliminary data.</text>
</comment>
<keyword evidence="3" id="KW-1185">Reference proteome</keyword>
<gene>
    <name evidence="2" type="ORF">G8770_17795</name>
</gene>
<dbReference type="Pfam" id="PF18120">
    <property type="entry name" value="DUF5597"/>
    <property type="match status" value="1"/>
</dbReference>
<name>A0A9E5MND7_9GAMM</name>
<feature type="domain" description="DUF5597" evidence="1">
    <location>
        <begin position="6"/>
        <end position="38"/>
    </location>
</feature>
<dbReference type="InterPro" id="IPR040719">
    <property type="entry name" value="DUF5597"/>
</dbReference>
<dbReference type="Proteomes" id="UP000787472">
    <property type="component" value="Unassembled WGS sequence"/>
</dbReference>
<dbReference type="RefSeq" id="WP_167190011.1">
    <property type="nucleotide sequence ID" value="NZ_JAAONZ010000016.1"/>
</dbReference>
<evidence type="ECO:0000313" key="2">
    <source>
        <dbReference type="EMBL" id="NHO67402.1"/>
    </source>
</evidence>
<sequence>MNPRNNNSTRKVEYDRIEEGVYHKGKWMPGRILNGDERISLLPDNDFKLINIKLLDIK</sequence>
<protein>
    <submittedName>
        <fullName evidence="2">DUF5597 domain-containing protein</fullName>
    </submittedName>
</protein>
<dbReference type="EMBL" id="JAAONZ010000016">
    <property type="protein sequence ID" value="NHO67402.1"/>
    <property type="molecule type" value="Genomic_DNA"/>
</dbReference>
<accession>A0A9E5MND7</accession>
<reference evidence="2" key="1">
    <citation type="submission" date="2020-03" db="EMBL/GenBank/DDBJ databases">
        <authorList>
            <person name="Guo F."/>
        </authorList>
    </citation>
    <scope>NUCLEOTIDE SEQUENCE</scope>
    <source>
        <strain evidence="2">JCM 30134</strain>
    </source>
</reference>
<dbReference type="AlphaFoldDB" id="A0A9E5MND7"/>